<dbReference type="InterPro" id="IPR041664">
    <property type="entry name" value="AAA_16"/>
</dbReference>
<dbReference type="RefSeq" id="WP_093416139.1">
    <property type="nucleotide sequence ID" value="NZ_FOZX01000003.1"/>
</dbReference>
<feature type="region of interest" description="Disordered" evidence="3">
    <location>
        <begin position="1"/>
        <end position="38"/>
    </location>
</feature>
<dbReference type="STRING" id="95161.SAMN05660874_02360"/>
<dbReference type="PRINTS" id="PR00038">
    <property type="entry name" value="HTHLUXR"/>
</dbReference>
<evidence type="ECO:0000313" key="6">
    <source>
        <dbReference type="Proteomes" id="UP000198852"/>
    </source>
</evidence>
<dbReference type="GO" id="GO:0006355">
    <property type="term" value="P:regulation of DNA-templated transcription"/>
    <property type="evidence" value="ECO:0007669"/>
    <property type="project" value="InterPro"/>
</dbReference>
<organism evidence="5 6">
    <name type="scientific">Saccharopolyspora flava</name>
    <dbReference type="NCBI Taxonomy" id="95161"/>
    <lineage>
        <taxon>Bacteria</taxon>
        <taxon>Bacillati</taxon>
        <taxon>Actinomycetota</taxon>
        <taxon>Actinomycetes</taxon>
        <taxon>Pseudonocardiales</taxon>
        <taxon>Pseudonocardiaceae</taxon>
        <taxon>Saccharopolyspora</taxon>
    </lineage>
</organism>
<dbReference type="Proteomes" id="UP000198852">
    <property type="component" value="Unassembled WGS sequence"/>
</dbReference>
<feature type="compositionally biased region" description="Low complexity" evidence="3">
    <location>
        <begin position="23"/>
        <end position="37"/>
    </location>
</feature>
<dbReference type="OrthoDB" id="3178131at2"/>
<dbReference type="Pfam" id="PF00196">
    <property type="entry name" value="GerE"/>
    <property type="match status" value="1"/>
</dbReference>
<dbReference type="InterPro" id="IPR000792">
    <property type="entry name" value="Tscrpt_reg_LuxR_C"/>
</dbReference>
<keyword evidence="2" id="KW-0067">ATP-binding</keyword>
<proteinExistence type="predicted"/>
<evidence type="ECO:0000256" key="1">
    <source>
        <dbReference type="ARBA" id="ARBA00022741"/>
    </source>
</evidence>
<dbReference type="GO" id="GO:0003677">
    <property type="term" value="F:DNA binding"/>
    <property type="evidence" value="ECO:0007669"/>
    <property type="project" value="InterPro"/>
</dbReference>
<dbReference type="CDD" id="cd06170">
    <property type="entry name" value="LuxR_C_like"/>
    <property type="match status" value="1"/>
</dbReference>
<dbReference type="GO" id="GO:0005737">
    <property type="term" value="C:cytoplasm"/>
    <property type="evidence" value="ECO:0007669"/>
    <property type="project" value="TreeGrafter"/>
</dbReference>
<name>A0A1I6RM41_9PSEU</name>
<dbReference type="InterPro" id="IPR027417">
    <property type="entry name" value="P-loop_NTPase"/>
</dbReference>
<feature type="domain" description="HTH luxR-type" evidence="4">
    <location>
        <begin position="882"/>
        <end position="947"/>
    </location>
</feature>
<dbReference type="SMART" id="SM00421">
    <property type="entry name" value="HTH_LUXR"/>
    <property type="match status" value="1"/>
</dbReference>
<dbReference type="InterPro" id="IPR016032">
    <property type="entry name" value="Sig_transdc_resp-reg_C-effctor"/>
</dbReference>
<accession>A0A1I6RM41</accession>
<evidence type="ECO:0000313" key="5">
    <source>
        <dbReference type="EMBL" id="SFS65670.1"/>
    </source>
</evidence>
<dbReference type="PANTHER" id="PTHR16305">
    <property type="entry name" value="TESTICULAR SOLUBLE ADENYLYL CYCLASE"/>
    <property type="match status" value="1"/>
</dbReference>
<sequence length="948" mass="101260">MTTFEGAMQMTGTRRAAPGLNRSASATAAASSPGTAGEPWRLWEREHELDTLDAALEATRAGTGSLLVISGPLGIGKSELLSACVPRAQRTGLRVLRASCAPQERDFELGVVRQLLAASDPGVGVSRAVEPGAAADLTPAAVPSHIAAMSAERPLLILVDDLHAADSASLTCLTELGRRVASLPVTLAVTVLDGDPGAELPQVRLLAETATRVLRPEPLSTAGVRAVVRGELGDRAGEDLVAACRDGSAGNPLFLMSMLSEVKATGPQAVEAAPRPAGLRERLVSCLRQQPPAVHRLIRTAAVLGESADTELVGRVAGLSEHQHVNAVRVVRQLGLLNSESCLGPARQAVRAAVEELAVGEEQEEVHLRAARWLHRQGHQPREVARYLVEVAGPVDDWALRVLRDAAEAELGCGAPETAASYLRRALLDGAPGGEQRAELLVELATAERAFDPSASVRHVSQSVSMLDSTHQRAAALSRLSPMMLATSPAPITEVIREIVQDFGEEQDLSSEDRVLRMEARQRYLMIEDPLGLADNVRRLRSLGPNPPLDSAAQRELLAVLLYAATVSSEIGAAQVARLAHRVLEREPAHTAHVHTGLPLLANVLVGADAPGRLSTWLDRAREQQRPHGDGDLVARTLLSTEKGLVLLATGRLDQALSVTREAIELGGLGWEHGNAATLLTVAFLALETADHDLAGRVLEGGAASKNNMCVTATLRLLKGSVATERSEVAPELHRILDLGQQLDHWGMRNPALCPWRGLAATMHHRLGNVDEANALVEQEYELARQWGAPIAIGRALRTHAALSDGGKELRLLREAISVLGQSANRMELARAHLLYGRRLRATGRSGAEKHFEEARSLAIECGVQRMIDRTNAELGEQAAAVPARAPLLTPSEHQVAMLARTGRTNDEIAREARITARTVEKHLTKIYRKLGVAGRAQLAEVLPAGPA</sequence>
<dbReference type="GO" id="GO:0005524">
    <property type="term" value="F:ATP binding"/>
    <property type="evidence" value="ECO:0007669"/>
    <property type="project" value="UniProtKB-KW"/>
</dbReference>
<dbReference type="Pfam" id="PF13191">
    <property type="entry name" value="AAA_16"/>
    <property type="match status" value="1"/>
</dbReference>
<gene>
    <name evidence="5" type="ORF">SAMN05660874_02360</name>
</gene>
<evidence type="ECO:0000259" key="4">
    <source>
        <dbReference type="PROSITE" id="PS50043"/>
    </source>
</evidence>
<dbReference type="PROSITE" id="PS50043">
    <property type="entry name" value="HTH_LUXR_2"/>
    <property type="match status" value="1"/>
</dbReference>
<keyword evidence="1" id="KW-0547">Nucleotide-binding</keyword>
<dbReference type="GO" id="GO:0004016">
    <property type="term" value="F:adenylate cyclase activity"/>
    <property type="evidence" value="ECO:0007669"/>
    <property type="project" value="TreeGrafter"/>
</dbReference>
<dbReference type="SUPFAM" id="SSF46894">
    <property type="entry name" value="C-terminal effector domain of the bipartite response regulators"/>
    <property type="match status" value="1"/>
</dbReference>
<evidence type="ECO:0000256" key="2">
    <source>
        <dbReference type="ARBA" id="ARBA00022840"/>
    </source>
</evidence>
<reference evidence="6" key="1">
    <citation type="submission" date="2016-10" db="EMBL/GenBank/DDBJ databases">
        <authorList>
            <person name="Varghese N."/>
            <person name="Submissions S."/>
        </authorList>
    </citation>
    <scope>NUCLEOTIDE SEQUENCE [LARGE SCALE GENOMIC DNA]</scope>
    <source>
        <strain evidence="6">DSM 44771</strain>
    </source>
</reference>
<dbReference type="SUPFAM" id="SSF52540">
    <property type="entry name" value="P-loop containing nucleoside triphosphate hydrolases"/>
    <property type="match status" value="1"/>
</dbReference>
<dbReference type="PANTHER" id="PTHR16305:SF35">
    <property type="entry name" value="TRANSCRIPTIONAL ACTIVATOR DOMAIN"/>
    <property type="match status" value="1"/>
</dbReference>
<dbReference type="EMBL" id="FOZX01000003">
    <property type="protein sequence ID" value="SFS65670.1"/>
    <property type="molecule type" value="Genomic_DNA"/>
</dbReference>
<dbReference type="InterPro" id="IPR036388">
    <property type="entry name" value="WH-like_DNA-bd_sf"/>
</dbReference>
<protein>
    <submittedName>
        <fullName evidence="5">Regulatory protein, luxR family</fullName>
    </submittedName>
</protein>
<evidence type="ECO:0000256" key="3">
    <source>
        <dbReference type="SAM" id="MobiDB-lite"/>
    </source>
</evidence>
<dbReference type="AlphaFoldDB" id="A0A1I6RM41"/>
<dbReference type="Gene3D" id="1.10.10.10">
    <property type="entry name" value="Winged helix-like DNA-binding domain superfamily/Winged helix DNA-binding domain"/>
    <property type="match status" value="1"/>
</dbReference>
<keyword evidence="6" id="KW-1185">Reference proteome</keyword>